<feature type="region of interest" description="Disordered" evidence="1">
    <location>
        <begin position="21"/>
        <end position="59"/>
    </location>
</feature>
<dbReference type="InterPro" id="IPR024642">
    <property type="entry name" value="SUZ-C"/>
</dbReference>
<feature type="compositionally biased region" description="Polar residues" evidence="1">
    <location>
        <begin position="272"/>
        <end position="287"/>
    </location>
</feature>
<evidence type="ECO:0000259" key="2">
    <source>
        <dbReference type="PROSITE" id="PS51938"/>
    </source>
</evidence>
<organism evidence="3 4">
    <name type="scientific">Sporothrix epigloea</name>
    <dbReference type="NCBI Taxonomy" id="1892477"/>
    <lineage>
        <taxon>Eukaryota</taxon>
        <taxon>Fungi</taxon>
        <taxon>Dikarya</taxon>
        <taxon>Ascomycota</taxon>
        <taxon>Pezizomycotina</taxon>
        <taxon>Sordariomycetes</taxon>
        <taxon>Sordariomycetidae</taxon>
        <taxon>Ophiostomatales</taxon>
        <taxon>Ophiostomataceae</taxon>
        <taxon>Sporothrix</taxon>
    </lineage>
</organism>
<dbReference type="EMBL" id="CAWUOM010000104">
    <property type="protein sequence ID" value="CAK7272295.1"/>
    <property type="molecule type" value="Genomic_DNA"/>
</dbReference>
<feature type="compositionally biased region" description="Polar residues" evidence="1">
    <location>
        <begin position="219"/>
        <end position="233"/>
    </location>
</feature>
<feature type="domain" description="SUZ-C" evidence="2">
    <location>
        <begin position="332"/>
        <end position="391"/>
    </location>
</feature>
<evidence type="ECO:0000313" key="3">
    <source>
        <dbReference type="EMBL" id="CAK7272295.1"/>
    </source>
</evidence>
<feature type="compositionally biased region" description="Low complexity" evidence="1">
    <location>
        <begin position="234"/>
        <end position="245"/>
    </location>
</feature>
<evidence type="ECO:0000313" key="4">
    <source>
        <dbReference type="Proteomes" id="UP001642501"/>
    </source>
</evidence>
<feature type="compositionally biased region" description="Low complexity" evidence="1">
    <location>
        <begin position="198"/>
        <end position="218"/>
    </location>
</feature>
<name>A0ABP0DVH9_9PEZI</name>
<reference evidence="3 4" key="1">
    <citation type="submission" date="2024-01" db="EMBL/GenBank/DDBJ databases">
        <authorList>
            <person name="Allen C."/>
            <person name="Tagirdzhanova G."/>
        </authorList>
    </citation>
    <scope>NUCLEOTIDE SEQUENCE [LARGE SCALE GENOMIC DNA]</scope>
    <source>
        <strain evidence="3 4">CBS 573.63</strain>
    </source>
</reference>
<dbReference type="PROSITE" id="PS51938">
    <property type="entry name" value="SUZ_C"/>
    <property type="match status" value="1"/>
</dbReference>
<comment type="caution">
    <text evidence="3">The sequence shown here is derived from an EMBL/GenBank/DDBJ whole genome shotgun (WGS) entry which is preliminary data.</text>
</comment>
<proteinExistence type="predicted"/>
<protein>
    <recommendedName>
        <fullName evidence="2">SUZ-C domain-containing protein</fullName>
    </recommendedName>
</protein>
<gene>
    <name evidence="3" type="ORF">SEPCBS57363_005058</name>
</gene>
<evidence type="ECO:0000256" key="1">
    <source>
        <dbReference type="SAM" id="MobiDB-lite"/>
    </source>
</evidence>
<sequence>MSRNTGVPNAWDDDWELQADKAEAEEKKQPSAKSLLSRGTGAGTGGILRTTEAASQLTRAERLAKHEEENRRIWNSADNPEEFHFLTMGAAPGGGALLNTHSTSSSGPALLASATAFRPQMTLLSRKPAPRALMRRDPVTGIEKLTLHDDAAEAEAEAAAAAARNQETPEQIRQRLQRERDAKQRKYDEARAKIFGEPLPSSSASSSIVSPGPSLPSSRQASPGPRSNTEAATSPQPQQQQSGGQCTHYNNGRGRGRGRGQGGIYRGDRSQYDNSSRRQYQTQQHSFPTSPAQPSTPTPQSPSQLADVTFTASRALYDPNYSPKPQSQQRRQQNGGGQHRYQASGAGSASGSDASGSPFPSQTGTPREEDFVVRAPRGPDGSGRGGFGFTRRGLKSG</sequence>
<feature type="region of interest" description="Disordered" evidence="1">
    <location>
        <begin position="144"/>
        <end position="397"/>
    </location>
</feature>
<feature type="compositionally biased region" description="Low complexity" evidence="1">
    <location>
        <begin position="326"/>
        <end position="357"/>
    </location>
</feature>
<dbReference type="Proteomes" id="UP001642501">
    <property type="component" value="Unassembled WGS sequence"/>
</dbReference>
<keyword evidence="4" id="KW-1185">Reference proteome</keyword>
<feature type="compositionally biased region" description="Basic and acidic residues" evidence="1">
    <location>
        <begin position="170"/>
        <end position="194"/>
    </location>
</feature>
<accession>A0ABP0DVH9</accession>